<organism evidence="18">
    <name type="scientific">Nymphaea colorata</name>
    <name type="common">pocket water lily</name>
    <dbReference type="NCBI Taxonomy" id="210225"/>
    <lineage>
        <taxon>Eukaryota</taxon>
        <taxon>Viridiplantae</taxon>
        <taxon>Streptophyta</taxon>
        <taxon>Embryophyta</taxon>
        <taxon>Tracheophyta</taxon>
        <taxon>Spermatophyta</taxon>
        <taxon>Magnoliopsida</taxon>
        <taxon>Nymphaeales</taxon>
        <taxon>Nymphaeaceae</taxon>
        <taxon>Nymphaea</taxon>
    </lineage>
</organism>
<evidence type="ECO:0000256" key="3">
    <source>
        <dbReference type="ARBA" id="ARBA00004906"/>
    </source>
</evidence>
<evidence type="ECO:0000256" key="8">
    <source>
        <dbReference type="ARBA" id="ARBA00022771"/>
    </source>
</evidence>
<comment type="catalytic activity">
    <reaction evidence="1">
        <text>S-ubiquitinyl-[E2 ubiquitin-conjugating enzyme]-L-cysteine + [acceptor protein]-L-lysine = [E2 ubiquitin-conjugating enzyme]-L-cysteine + N(6)-ubiquitinyl-[acceptor protein]-L-lysine.</text>
        <dbReference type="EC" id="2.3.2.27"/>
    </reaction>
</comment>
<dbReference type="FunFam" id="3.30.40.10:FF:000187">
    <property type="entry name" value="E3 ubiquitin-protein ligase ATL6"/>
    <property type="match status" value="1"/>
</dbReference>
<keyword evidence="5" id="KW-0808">Transferase</keyword>
<dbReference type="GO" id="GO:0061630">
    <property type="term" value="F:ubiquitin protein ligase activity"/>
    <property type="evidence" value="ECO:0007669"/>
    <property type="project" value="UniProtKB-EC"/>
</dbReference>
<evidence type="ECO:0000256" key="14">
    <source>
        <dbReference type="PROSITE-ProRule" id="PRU00175"/>
    </source>
</evidence>
<dbReference type="Pfam" id="PF13639">
    <property type="entry name" value="zf-RING_2"/>
    <property type="match status" value="1"/>
</dbReference>
<evidence type="ECO:0000256" key="13">
    <source>
        <dbReference type="ARBA" id="ARBA00024209"/>
    </source>
</evidence>
<evidence type="ECO:0000256" key="6">
    <source>
        <dbReference type="ARBA" id="ARBA00022692"/>
    </source>
</evidence>
<comment type="pathway">
    <text evidence="3">Protein modification; protein ubiquitination.</text>
</comment>
<evidence type="ECO:0000256" key="15">
    <source>
        <dbReference type="SAM" id="MobiDB-lite"/>
    </source>
</evidence>
<evidence type="ECO:0000256" key="5">
    <source>
        <dbReference type="ARBA" id="ARBA00022679"/>
    </source>
</evidence>
<dbReference type="OrthoDB" id="909323at2759"/>
<evidence type="ECO:0000256" key="9">
    <source>
        <dbReference type="ARBA" id="ARBA00022786"/>
    </source>
</evidence>
<dbReference type="AlphaFoldDB" id="A0A5K0X6U8"/>
<dbReference type="PANTHER" id="PTHR45768:SF34">
    <property type="entry name" value="RING-H2 FINGER PROTEIN ATL64"/>
    <property type="match status" value="1"/>
</dbReference>
<protein>
    <recommendedName>
        <fullName evidence="4">RING-type E3 ubiquitin transferase</fullName>
        <ecNumber evidence="4">2.3.2.27</ecNumber>
    </recommendedName>
</protein>
<dbReference type="SMART" id="SM00184">
    <property type="entry name" value="RING"/>
    <property type="match status" value="1"/>
</dbReference>
<feature type="compositionally biased region" description="Low complexity" evidence="15">
    <location>
        <begin position="183"/>
        <end position="192"/>
    </location>
</feature>
<dbReference type="CDD" id="cd16461">
    <property type="entry name" value="RING-H2_EL5-like"/>
    <property type="match status" value="1"/>
</dbReference>
<feature type="compositionally biased region" description="Basic and acidic residues" evidence="15">
    <location>
        <begin position="216"/>
        <end position="228"/>
    </location>
</feature>
<dbReference type="Gramene" id="NC10G0167580.1">
    <property type="protein sequence ID" value="NC10G0167580.1:cds"/>
    <property type="gene ID" value="NC10G0167580"/>
</dbReference>
<evidence type="ECO:0000256" key="11">
    <source>
        <dbReference type="ARBA" id="ARBA00022989"/>
    </source>
</evidence>
<dbReference type="GO" id="GO:0016020">
    <property type="term" value="C:membrane"/>
    <property type="evidence" value="ECO:0007669"/>
    <property type="project" value="UniProtKB-SubCell"/>
</dbReference>
<evidence type="ECO:0000259" key="17">
    <source>
        <dbReference type="PROSITE" id="PS50089"/>
    </source>
</evidence>
<accession>A0A5K0X6U8</accession>
<keyword evidence="7" id="KW-0479">Metal-binding</keyword>
<sequence length="272" mass="29416">MATSASGLHEPDAADYGYTSKMMLAAVVCLFTVIFLLIFLHLYAKWLVRRRRRRERDILALWHTLGPPDVVHGAFAGTNMAKAGLDSAVLDLIPVFSYKSDDHQEGLECAVCLSPFEDEEKGRELPPCRHCFHVQCIDSWLHLHSNCPVCRAIVDVADEVKIGLESQIGSGNVGEEEARTAETEAGAGSRSGEAGEVRAEVGESGEVSGLAGPSEVRVDIETGSRPEEGSSVVQAGTGCSFGSLKRMLSKNRVEKKVLSSNRASCVEEVEKV</sequence>
<dbReference type="InterPro" id="IPR013083">
    <property type="entry name" value="Znf_RING/FYVE/PHD"/>
</dbReference>
<keyword evidence="6 16" id="KW-0812">Transmembrane</keyword>
<evidence type="ECO:0000256" key="4">
    <source>
        <dbReference type="ARBA" id="ARBA00012483"/>
    </source>
</evidence>
<keyword evidence="10" id="KW-0862">Zinc</keyword>
<gene>
    <name evidence="18" type="ORF">NYM_LOCUS5212</name>
</gene>
<evidence type="ECO:0000256" key="7">
    <source>
        <dbReference type="ARBA" id="ARBA00022723"/>
    </source>
</evidence>
<evidence type="ECO:0000256" key="16">
    <source>
        <dbReference type="SAM" id="Phobius"/>
    </source>
</evidence>
<evidence type="ECO:0000256" key="1">
    <source>
        <dbReference type="ARBA" id="ARBA00000900"/>
    </source>
</evidence>
<keyword evidence="9" id="KW-0833">Ubl conjugation pathway</keyword>
<feature type="domain" description="RING-type" evidence="17">
    <location>
        <begin position="109"/>
        <end position="151"/>
    </location>
</feature>
<dbReference type="InterPro" id="IPR001841">
    <property type="entry name" value="Znf_RING"/>
</dbReference>
<name>A0A5K0X6U8_9MAGN</name>
<evidence type="ECO:0000256" key="2">
    <source>
        <dbReference type="ARBA" id="ARBA00004167"/>
    </source>
</evidence>
<comment type="similarity">
    <text evidence="13">Belongs to the RING-type zinc finger family. ATL subfamily.</text>
</comment>
<dbReference type="SUPFAM" id="SSF57850">
    <property type="entry name" value="RING/U-box"/>
    <property type="match status" value="1"/>
</dbReference>
<keyword evidence="8 14" id="KW-0863">Zinc-finger</keyword>
<dbReference type="OMA" id="VFPSARQ"/>
<dbReference type="PANTHER" id="PTHR45768">
    <property type="entry name" value="E3 UBIQUITIN-PROTEIN LIGASE RNF13-LIKE"/>
    <property type="match status" value="1"/>
</dbReference>
<comment type="subcellular location">
    <subcellularLocation>
        <location evidence="2">Membrane</location>
        <topology evidence="2">Single-pass membrane protein</topology>
    </subcellularLocation>
</comment>
<proteinExistence type="inferred from homology"/>
<reference evidence="18" key="1">
    <citation type="submission" date="2019-09" db="EMBL/GenBank/DDBJ databases">
        <authorList>
            <person name="Zhang L."/>
        </authorList>
    </citation>
    <scope>NUCLEOTIDE SEQUENCE</scope>
</reference>
<keyword evidence="11 16" id="KW-1133">Transmembrane helix</keyword>
<evidence type="ECO:0000256" key="10">
    <source>
        <dbReference type="ARBA" id="ARBA00022833"/>
    </source>
</evidence>
<keyword evidence="12 16" id="KW-0472">Membrane</keyword>
<feature type="compositionally biased region" description="Low complexity" evidence="15">
    <location>
        <begin position="202"/>
        <end position="212"/>
    </location>
</feature>
<feature type="region of interest" description="Disordered" evidence="15">
    <location>
        <begin position="171"/>
        <end position="234"/>
    </location>
</feature>
<dbReference type="Gene3D" id="3.30.40.10">
    <property type="entry name" value="Zinc/RING finger domain, C3HC4 (zinc finger)"/>
    <property type="match status" value="1"/>
</dbReference>
<dbReference type="GO" id="GO:0008270">
    <property type="term" value="F:zinc ion binding"/>
    <property type="evidence" value="ECO:0007669"/>
    <property type="project" value="UniProtKB-KW"/>
</dbReference>
<dbReference type="PROSITE" id="PS50089">
    <property type="entry name" value="ZF_RING_2"/>
    <property type="match status" value="1"/>
</dbReference>
<dbReference type="EC" id="2.3.2.27" evidence="4"/>
<dbReference type="EMBL" id="LR721775">
    <property type="protein sequence ID" value="VVV60575.1"/>
    <property type="molecule type" value="Genomic_DNA"/>
</dbReference>
<feature type="transmembrane region" description="Helical" evidence="16">
    <location>
        <begin position="22"/>
        <end position="44"/>
    </location>
</feature>
<evidence type="ECO:0000313" key="18">
    <source>
        <dbReference type="EMBL" id="VVV60575.1"/>
    </source>
</evidence>
<evidence type="ECO:0000256" key="12">
    <source>
        <dbReference type="ARBA" id="ARBA00023136"/>
    </source>
</evidence>